<proteinExistence type="predicted"/>
<sequence>MSLFSGGNGSKEFMGQRHYFQKKDKGPALLGHLLPGSIATPPVLRTPQGYTNG</sequence>
<evidence type="ECO:0000313" key="2">
    <source>
        <dbReference type="Proteomes" id="UP000037784"/>
    </source>
</evidence>
<keyword evidence="2" id="KW-1185">Reference proteome</keyword>
<accession>A0A0M8K8F1</accession>
<dbReference type="EMBL" id="BBZA01000089">
    <property type="protein sequence ID" value="GAP62872.1"/>
    <property type="molecule type" value="Genomic_DNA"/>
</dbReference>
<dbReference type="Proteomes" id="UP000037784">
    <property type="component" value="Unassembled WGS sequence"/>
</dbReference>
<protein>
    <submittedName>
        <fullName evidence="1">Uncharacterized protein</fullName>
    </submittedName>
</protein>
<gene>
    <name evidence="1" type="ORF">ARMA_1296</name>
</gene>
<reference evidence="1 2" key="1">
    <citation type="journal article" date="2015" name="Genome Announc.">
        <title>Draft Genome Sequence of a Heterotrophic Facultative Anaerobic Thermophilic Bacterium, Ardenticatena maritima Strain 110ST.</title>
        <authorList>
            <person name="Kawaichi S."/>
            <person name="Yoshida T."/>
            <person name="Sako Y."/>
            <person name="Nakamura R."/>
        </authorList>
    </citation>
    <scope>NUCLEOTIDE SEQUENCE [LARGE SCALE GENOMIC DNA]</scope>
    <source>
        <strain evidence="1 2">110S</strain>
    </source>
</reference>
<evidence type="ECO:0000313" key="1">
    <source>
        <dbReference type="EMBL" id="GAP62872.1"/>
    </source>
</evidence>
<name>A0A0M8K8F1_9CHLR</name>
<comment type="caution">
    <text evidence="1">The sequence shown here is derived from an EMBL/GenBank/DDBJ whole genome shotgun (WGS) entry which is preliminary data.</text>
</comment>
<dbReference type="AlphaFoldDB" id="A0A0M8K8F1"/>
<dbReference type="InParanoid" id="A0A0M8K8F1"/>
<organism evidence="1 2">
    <name type="scientific">Ardenticatena maritima</name>
    <dbReference type="NCBI Taxonomy" id="872965"/>
    <lineage>
        <taxon>Bacteria</taxon>
        <taxon>Bacillati</taxon>
        <taxon>Chloroflexota</taxon>
        <taxon>Ardenticatenia</taxon>
        <taxon>Ardenticatenales</taxon>
        <taxon>Ardenticatenaceae</taxon>
        <taxon>Ardenticatena</taxon>
    </lineage>
</organism>
<reference evidence="2" key="2">
    <citation type="submission" date="2015-08" db="EMBL/GenBank/DDBJ databases">
        <title>Draft Genome Sequence of a Heterotrophic Facultative Anaerobic Bacterium Ardenticatena maritima Strain 110S.</title>
        <authorList>
            <person name="Kawaichi S."/>
            <person name="Yoshida T."/>
            <person name="Sako Y."/>
            <person name="Nakamura R."/>
        </authorList>
    </citation>
    <scope>NUCLEOTIDE SEQUENCE [LARGE SCALE GENOMIC DNA]</scope>
    <source>
        <strain evidence="2">110S</strain>
    </source>
</reference>